<keyword evidence="4" id="KW-1185">Reference proteome</keyword>
<feature type="signal peptide" evidence="2">
    <location>
        <begin position="1"/>
        <end position="23"/>
    </location>
</feature>
<feature type="region of interest" description="Disordered" evidence="1">
    <location>
        <begin position="146"/>
        <end position="168"/>
    </location>
</feature>
<feature type="chain" id="PRO_5039063812" description="Lipoprotein" evidence="2">
    <location>
        <begin position="24"/>
        <end position="318"/>
    </location>
</feature>
<comment type="caution">
    <text evidence="3">The sequence shown here is derived from an EMBL/GenBank/DDBJ whole genome shotgun (WGS) entry which is preliminary data.</text>
</comment>
<name>A0A919C556_9ACTN</name>
<feature type="compositionally biased region" description="Basic and acidic residues" evidence="1">
    <location>
        <begin position="157"/>
        <end position="168"/>
    </location>
</feature>
<reference evidence="4" key="1">
    <citation type="journal article" date="2019" name="Int. J. Syst. Evol. Microbiol.">
        <title>The Global Catalogue of Microorganisms (GCM) 10K type strain sequencing project: providing services to taxonomists for standard genome sequencing and annotation.</title>
        <authorList>
            <consortium name="The Broad Institute Genomics Platform"/>
            <consortium name="The Broad Institute Genome Sequencing Center for Infectious Disease"/>
            <person name="Wu L."/>
            <person name="Ma J."/>
        </authorList>
    </citation>
    <scope>NUCLEOTIDE SEQUENCE [LARGE SCALE GENOMIC DNA]</scope>
    <source>
        <strain evidence="4">JCM 4253</strain>
    </source>
</reference>
<sequence length="318" mass="34129">MPTTRHTRTAALAVATAALALTAACGTQHGTDAAGEGHRAGNHAPALPDAKDRAAWPRPNVEHGLAKGMRLPLESYMLGYPAVVDVENARDIVKQQCMQRLGFQFTPNPSGTQPAASYDAINMERRYGITDPAKAAAHGFALAQNVGDPSETEEDAELAREDQESSVEGWDKAMNETCIPEANKTVGVLFPTDVAGDLAAQSLKATREQPVVQRGLASWSSCMAGRGHQVKSLDDAEGRFARPEGAGAQPQKAEVSMATDDVACKKTVGLVATWYKTETAYQIKQIEEHREELEAEKAHDAGLVKKARAVLARYKTAR</sequence>
<feature type="region of interest" description="Disordered" evidence="1">
    <location>
        <begin position="29"/>
        <end position="54"/>
    </location>
</feature>
<evidence type="ECO:0000256" key="1">
    <source>
        <dbReference type="SAM" id="MobiDB-lite"/>
    </source>
</evidence>
<organism evidence="3 4">
    <name type="scientific">Streptomyces capoamus</name>
    <dbReference type="NCBI Taxonomy" id="68183"/>
    <lineage>
        <taxon>Bacteria</taxon>
        <taxon>Bacillati</taxon>
        <taxon>Actinomycetota</taxon>
        <taxon>Actinomycetes</taxon>
        <taxon>Kitasatosporales</taxon>
        <taxon>Streptomycetaceae</taxon>
        <taxon>Streptomyces</taxon>
    </lineage>
</organism>
<dbReference type="Proteomes" id="UP000619355">
    <property type="component" value="Unassembled WGS sequence"/>
</dbReference>
<dbReference type="AlphaFoldDB" id="A0A919C556"/>
<dbReference type="EMBL" id="BNBF01000009">
    <property type="protein sequence ID" value="GHG51985.1"/>
    <property type="molecule type" value="Genomic_DNA"/>
</dbReference>
<evidence type="ECO:0008006" key="5">
    <source>
        <dbReference type="Google" id="ProtNLM"/>
    </source>
</evidence>
<evidence type="ECO:0000313" key="4">
    <source>
        <dbReference type="Proteomes" id="UP000619355"/>
    </source>
</evidence>
<keyword evidence="2" id="KW-0732">Signal</keyword>
<evidence type="ECO:0000313" key="3">
    <source>
        <dbReference type="EMBL" id="GHG51985.1"/>
    </source>
</evidence>
<evidence type="ECO:0000256" key="2">
    <source>
        <dbReference type="SAM" id="SignalP"/>
    </source>
</evidence>
<accession>A0A919C556</accession>
<dbReference type="PROSITE" id="PS51257">
    <property type="entry name" value="PROKAR_LIPOPROTEIN"/>
    <property type="match status" value="1"/>
</dbReference>
<proteinExistence type="predicted"/>
<gene>
    <name evidence="3" type="ORF">GCM10018980_35190</name>
</gene>
<dbReference type="RefSeq" id="WP_189982658.1">
    <property type="nucleotide sequence ID" value="NZ_BNBF01000009.1"/>
</dbReference>
<protein>
    <recommendedName>
        <fullName evidence="5">Lipoprotein</fullName>
    </recommendedName>
</protein>